<evidence type="ECO:0000256" key="1">
    <source>
        <dbReference type="ARBA" id="ARBA00010062"/>
    </source>
</evidence>
<dbReference type="RefSeq" id="WP_087908770.1">
    <property type="nucleotide sequence ID" value="NZ_NAIA01000001.1"/>
</dbReference>
<feature type="chain" id="PRO_5012690768" evidence="3">
    <location>
        <begin position="24"/>
        <end position="408"/>
    </location>
</feature>
<sequence length="408" mass="43847">MKLKQITACLVAATMFGGNPAFAQSGAKVSGDVVKIGVLTDLSSTYSDLAGPGAVIAAKMAIADFSKDGTVIGKKIELLSADHQNKADIAANKAREWYDKDGVDVIVELVSTNVALAVMEVAEQKNKITLVSGAASLPITNEKCTANNVHWTYDTYALSNGTAKAVVKQGKKNWYFLTADYAFGAALERDSTNVLTANGGKVLGTSKHPFPNSDFSSYLLKAQASGADVVALANAGQDTINSVKQASEFGINKKQTVVPLLMFITDVHSLGLNAAQGMYLTEGFYWDKDDKTRAFAKRFILQHKRMPSSVQAGVYSSVLAYLNAVQKAGTDDTQAVMKALKSTNIDDGLFKGKIRADGKFEHDMYLLEVKKPSESTSPWDYYNVRAVIPAAEATQPLSLSRCKLVTNK</sequence>
<keyword evidence="2 3" id="KW-0732">Signal</keyword>
<evidence type="ECO:0000256" key="2">
    <source>
        <dbReference type="ARBA" id="ARBA00022729"/>
    </source>
</evidence>
<dbReference type="InterPro" id="IPR028081">
    <property type="entry name" value="Leu-bd"/>
</dbReference>
<dbReference type="InterPro" id="IPR028082">
    <property type="entry name" value="Peripla_BP_I"/>
</dbReference>
<feature type="domain" description="Leucine-binding protein" evidence="4">
    <location>
        <begin position="34"/>
        <end position="370"/>
    </location>
</feature>
<dbReference type="AlphaFoldDB" id="A0A210S0H9"/>
<keyword evidence="6" id="KW-1185">Reference proteome</keyword>
<dbReference type="Gene3D" id="3.40.50.2300">
    <property type="match status" value="2"/>
</dbReference>
<dbReference type="OrthoDB" id="8887944at2"/>
<dbReference type="EMBL" id="NAIA01000001">
    <property type="protein sequence ID" value="OWF66748.1"/>
    <property type="molecule type" value="Genomic_DNA"/>
</dbReference>
<evidence type="ECO:0000256" key="3">
    <source>
        <dbReference type="SAM" id="SignalP"/>
    </source>
</evidence>
<reference evidence="5 6" key="1">
    <citation type="submission" date="2017-03" db="EMBL/GenBank/DDBJ databases">
        <title>New species Polynucleobacter sp. MWH-EgelM1-30-B4.</title>
        <authorList>
            <person name="Hahn M.W."/>
        </authorList>
    </citation>
    <scope>NUCLEOTIDE SEQUENCE [LARGE SCALE GENOMIC DNA]</scope>
    <source>
        <strain evidence="5 6">MWH-EgelM1-30-B4</strain>
    </source>
</reference>
<dbReference type="CDD" id="cd06327">
    <property type="entry name" value="PBP1_SBP-like"/>
    <property type="match status" value="1"/>
</dbReference>
<dbReference type="Proteomes" id="UP000196880">
    <property type="component" value="Unassembled WGS sequence"/>
</dbReference>
<comment type="similarity">
    <text evidence="1">Belongs to the leucine-binding protein family.</text>
</comment>
<feature type="signal peptide" evidence="3">
    <location>
        <begin position="1"/>
        <end position="23"/>
    </location>
</feature>
<dbReference type="PANTHER" id="PTHR30483">
    <property type="entry name" value="LEUCINE-SPECIFIC-BINDING PROTEIN"/>
    <property type="match status" value="1"/>
</dbReference>
<dbReference type="PANTHER" id="PTHR30483:SF6">
    <property type="entry name" value="PERIPLASMIC BINDING PROTEIN OF ABC TRANSPORTER FOR NATURAL AMINO ACIDS"/>
    <property type="match status" value="1"/>
</dbReference>
<accession>A0A210S0H9</accession>
<evidence type="ECO:0000313" key="5">
    <source>
        <dbReference type="EMBL" id="OWF66748.1"/>
    </source>
</evidence>
<dbReference type="Pfam" id="PF13458">
    <property type="entry name" value="Peripla_BP_6"/>
    <property type="match status" value="1"/>
</dbReference>
<dbReference type="InterPro" id="IPR051010">
    <property type="entry name" value="BCAA_transport"/>
</dbReference>
<protein>
    <submittedName>
        <fullName evidence="5">ABC transporter permease</fullName>
    </submittedName>
</protein>
<evidence type="ECO:0000313" key="6">
    <source>
        <dbReference type="Proteomes" id="UP000196880"/>
    </source>
</evidence>
<dbReference type="SUPFAM" id="SSF53822">
    <property type="entry name" value="Periplasmic binding protein-like I"/>
    <property type="match status" value="1"/>
</dbReference>
<proteinExistence type="inferred from homology"/>
<name>A0A210S0H9_9BURK</name>
<gene>
    <name evidence="5" type="ORF">B6A14_01890</name>
</gene>
<organism evidence="5 6">
    <name type="scientific">Polynucleobacter hirudinilacicola</name>
    <dbReference type="NCBI Taxonomy" id="1743166"/>
    <lineage>
        <taxon>Bacteria</taxon>
        <taxon>Pseudomonadati</taxon>
        <taxon>Pseudomonadota</taxon>
        <taxon>Betaproteobacteria</taxon>
        <taxon>Burkholderiales</taxon>
        <taxon>Burkholderiaceae</taxon>
        <taxon>Polynucleobacter</taxon>
    </lineage>
</organism>
<comment type="caution">
    <text evidence="5">The sequence shown here is derived from an EMBL/GenBank/DDBJ whole genome shotgun (WGS) entry which is preliminary data.</text>
</comment>
<evidence type="ECO:0000259" key="4">
    <source>
        <dbReference type="Pfam" id="PF13458"/>
    </source>
</evidence>